<dbReference type="Pfam" id="PF23239">
    <property type="entry name" value="DUF7069"/>
    <property type="match status" value="1"/>
</dbReference>
<name>A0AAN8EHU9_9EURO</name>
<organism evidence="4 5">
    <name type="scientific">Knufia fluminis</name>
    <dbReference type="NCBI Taxonomy" id="191047"/>
    <lineage>
        <taxon>Eukaryota</taxon>
        <taxon>Fungi</taxon>
        <taxon>Dikarya</taxon>
        <taxon>Ascomycota</taxon>
        <taxon>Pezizomycotina</taxon>
        <taxon>Eurotiomycetes</taxon>
        <taxon>Chaetothyriomycetidae</taxon>
        <taxon>Chaetothyriales</taxon>
        <taxon>Trichomeriaceae</taxon>
        <taxon>Knufia</taxon>
    </lineage>
</organism>
<feature type="repeat" description="ANK" evidence="2">
    <location>
        <begin position="704"/>
        <end position="736"/>
    </location>
</feature>
<dbReference type="InterPro" id="IPR007111">
    <property type="entry name" value="NACHT_NTPase"/>
</dbReference>
<feature type="repeat" description="ANK" evidence="2">
    <location>
        <begin position="605"/>
        <end position="637"/>
    </location>
</feature>
<dbReference type="InterPro" id="IPR056884">
    <property type="entry name" value="NPHP3-like_N"/>
</dbReference>
<dbReference type="SUPFAM" id="SSF48403">
    <property type="entry name" value="Ankyrin repeat"/>
    <property type="match status" value="1"/>
</dbReference>
<dbReference type="Pfam" id="PF24883">
    <property type="entry name" value="NPHP3_N"/>
    <property type="match status" value="1"/>
</dbReference>
<protein>
    <recommendedName>
        <fullName evidence="3">NACHT domain-containing protein</fullName>
    </recommendedName>
</protein>
<feature type="domain" description="NACHT" evidence="3">
    <location>
        <begin position="100"/>
        <end position="248"/>
    </location>
</feature>
<dbReference type="SMART" id="SM00248">
    <property type="entry name" value="ANK"/>
    <property type="match status" value="5"/>
</dbReference>
<keyword evidence="1" id="KW-0677">Repeat</keyword>
<evidence type="ECO:0000256" key="1">
    <source>
        <dbReference type="ARBA" id="ARBA00022737"/>
    </source>
</evidence>
<dbReference type="Gene3D" id="1.25.40.20">
    <property type="entry name" value="Ankyrin repeat-containing domain"/>
    <property type="match status" value="1"/>
</dbReference>
<dbReference type="PANTHER" id="PTHR10039">
    <property type="entry name" value="AMELOGENIN"/>
    <property type="match status" value="1"/>
</dbReference>
<dbReference type="Gene3D" id="3.40.50.300">
    <property type="entry name" value="P-loop containing nucleotide triphosphate hydrolases"/>
    <property type="match status" value="1"/>
</dbReference>
<dbReference type="PROSITE" id="PS50837">
    <property type="entry name" value="NACHT"/>
    <property type="match status" value="1"/>
</dbReference>
<dbReference type="InterPro" id="IPR002110">
    <property type="entry name" value="Ankyrin_rpt"/>
</dbReference>
<evidence type="ECO:0000259" key="3">
    <source>
        <dbReference type="PROSITE" id="PS50837"/>
    </source>
</evidence>
<dbReference type="AlphaFoldDB" id="A0AAN8EHU9"/>
<evidence type="ECO:0000256" key="2">
    <source>
        <dbReference type="PROSITE-ProRule" id="PRU00023"/>
    </source>
</evidence>
<sequence length="764" mass="87325">MKQWTTGKGETVDVANRSSHHLGNSYHSIVARDTAQIHAGDVNFYAEDTETRQEQICLQLFKTSIYKEYKDRNSARVEGTCQWVLTHPQFRQWRNSQHDDLLWISADPGCGKSVLAKSLVDLDLEDGGQSMVCYFFFKDNEEQDNLPTALCALLHQVFSQRPDLIRHALPTWKRNGNQLQREPRELWLILQEMAADETAPSIICVLDALDECREYDRRQLITFLCSLLQQPARGDSNNTLKFLVTSRPYDSVQRWFEQSTSQWPHLRLRGEDENEQIHQEINLVIKKQVHDLGEEFALSHDSQERLQQQLLHMQHRTYLWLHLAMDNVRETYQNSLYPDTVVIDALPPSVEEAYERLLQRISVKQRPIARQVLLIIVGARRPLKIGEMAWALAAVQAQEVQTEPLVAVDARHLERQIRNWCGLFVFIQHSTLFLIHQTAKEFLLSHSLNFSPVPGMWRASLTSTQVETEMMKLCITYLFVTQHAIKAHETDQRAEERMDGQAQEEVPHDANYQVNFFEYCAEYWAAHLQDETIAKDHLILSRILALYDPESDMFRSWFNHFWKVSMASETPHMSSQHIAAFNGHKSVMEYLYQRRHFALDARDSTGRTALHWAAERGNLDVSEWLLHKRAEVNAVGGPWRHALQAACHSGHEKVVQILLDKGANVNAQGGTHSTALQAASSAGHEAIVKILLDKNANVNVQGGKYGSALQAASWGGHVKVVRMLLNDGADVNARTGRYGRAVWAAVARRHMGIAQILFQHGAIT</sequence>
<dbReference type="PROSITE" id="PS50088">
    <property type="entry name" value="ANK_REPEAT"/>
    <property type="match status" value="4"/>
</dbReference>
<reference evidence="4 5" key="1">
    <citation type="submission" date="2022-12" db="EMBL/GenBank/DDBJ databases">
        <title>Genomic features and morphological characterization of a novel Knufia sp. strain isolated from spacecraft assembly facility.</title>
        <authorList>
            <person name="Teixeira M."/>
            <person name="Chander A.M."/>
            <person name="Stajich J.E."/>
            <person name="Venkateswaran K."/>
        </authorList>
    </citation>
    <scope>NUCLEOTIDE SEQUENCE [LARGE SCALE GENOMIC DNA]</scope>
    <source>
        <strain evidence="4 5">FJI-L2-BK-P2</strain>
    </source>
</reference>
<evidence type="ECO:0000313" key="4">
    <source>
        <dbReference type="EMBL" id="KAK5956219.1"/>
    </source>
</evidence>
<dbReference type="EMBL" id="JAKLMC020000005">
    <property type="protein sequence ID" value="KAK5956219.1"/>
    <property type="molecule type" value="Genomic_DNA"/>
</dbReference>
<proteinExistence type="predicted"/>
<dbReference type="InterPro" id="IPR027417">
    <property type="entry name" value="P-loop_NTPase"/>
</dbReference>
<dbReference type="PANTHER" id="PTHR10039:SF14">
    <property type="entry name" value="NACHT DOMAIN-CONTAINING PROTEIN"/>
    <property type="match status" value="1"/>
</dbReference>
<accession>A0AAN8EHU9</accession>
<dbReference type="Proteomes" id="UP001316803">
    <property type="component" value="Unassembled WGS sequence"/>
</dbReference>
<dbReference type="PROSITE" id="PS50297">
    <property type="entry name" value="ANK_REP_REGION"/>
    <property type="match status" value="4"/>
</dbReference>
<dbReference type="InterPro" id="IPR055497">
    <property type="entry name" value="DUF7069"/>
</dbReference>
<dbReference type="PRINTS" id="PR01415">
    <property type="entry name" value="ANKYRIN"/>
</dbReference>
<gene>
    <name evidence="4" type="ORF">OHC33_002794</name>
</gene>
<dbReference type="SUPFAM" id="SSF52540">
    <property type="entry name" value="P-loop containing nucleoside triphosphate hydrolases"/>
    <property type="match status" value="1"/>
</dbReference>
<keyword evidence="2" id="KW-0040">ANK repeat</keyword>
<dbReference type="Pfam" id="PF22939">
    <property type="entry name" value="WHD_GPIID"/>
    <property type="match status" value="1"/>
</dbReference>
<dbReference type="InterPro" id="IPR054471">
    <property type="entry name" value="GPIID_WHD"/>
</dbReference>
<comment type="caution">
    <text evidence="4">The sequence shown here is derived from an EMBL/GenBank/DDBJ whole genome shotgun (WGS) entry which is preliminary data.</text>
</comment>
<keyword evidence="5" id="KW-1185">Reference proteome</keyword>
<evidence type="ECO:0000313" key="5">
    <source>
        <dbReference type="Proteomes" id="UP001316803"/>
    </source>
</evidence>
<feature type="repeat" description="ANK" evidence="2">
    <location>
        <begin position="638"/>
        <end position="670"/>
    </location>
</feature>
<dbReference type="Pfam" id="PF12796">
    <property type="entry name" value="Ank_2"/>
    <property type="match status" value="2"/>
</dbReference>
<feature type="repeat" description="ANK" evidence="2">
    <location>
        <begin position="671"/>
        <end position="703"/>
    </location>
</feature>
<dbReference type="InterPro" id="IPR036770">
    <property type="entry name" value="Ankyrin_rpt-contain_sf"/>
</dbReference>